<keyword evidence="3" id="KW-0175">Coiled coil</keyword>
<evidence type="ECO:0008006" key="7">
    <source>
        <dbReference type="Google" id="ProtNLM"/>
    </source>
</evidence>
<feature type="compositionally biased region" description="Polar residues" evidence="4">
    <location>
        <begin position="478"/>
        <end position="493"/>
    </location>
</feature>
<sequence length="1417" mass="162708">MEVTDELEIERLVQCELDAINLDDSIEDLVVGEDDDDNDDRKYSTEIEDEQEINETRRTLERDMQERLAAFENEVKANLDRYDIDYSEIDELLQKPTGTYENDIQTNVARECGIEREELDRILQNINTEEASLDSSIDSDSSEYKDSKIEIIKQNLTTIDTDKSVETTTREEEREQEDPNKKLYDERLAESHRRMLDELALLDQRRKEEEERYAIVLQDQQARLAEEYHRLQETLDESARQTRNEKFQFETLCREQDRLTNDRQIKMATLIQAWYRGKCIYRQYHGEILKRAAPTLRTIAKKRKKKEQELANAAKLAKIQEEKRIEKETEQKVETNSLILPIDNIISSPLPDTTNKKLNQLPRVPPSTETKEIIPPKENTIKKKNIQPKPQIVSKQTSSSILPTTQILQLENPIDFIPTIIPNQRTISSPRKIKIENNNNNTVHQIPSPPPPPIQTKEQRPKSSSKRQHSARHDRTQNDLPPTTGNSSITEKLSTTPVESSISSTSMIRSNTFEKKLESPRLPIETISTPPKPIYRSDTFHKDKDTLSSSPPPIIKSIDITSSISISRSNTFVDKFERSPSPPIEKITSIDIKHQSNGYSNHDEGVSSFNEQIPIRNSIATVPIELPKTLKQSEIISAKPDLPITPRISTPRKISKDEQHPTKKLNKFLNEAHCWAENTRDVTYSNLILSTEENLQQHPTRKTGANLRKLPDLDTQVLAKATKKQPSKQIHYLLIEQLLTPCSLSLIGTTYPSLTHLILRQCKLVQLVGLESCKLLTVLDVEGNWLEQIHIQLNHLEYLNMSRNRITSLLSMNTPNLKYLDVSKNRLTRLNGIETLKNLNILHATSNQLLTTIGLQGCTNLLHIDVSDNHLVEMEQIDQCPLLITIKASSNAVIQIPNLLNAILLNELDLSSNSLTSFDELSIGSWLPFLTHLRLSNNNLQELSSIKLPSLVELDLGFNQISDVTTLKRFVKDCPLLSRLNLEQNPVLYDITDSSSLIKEKSSCANPISILPQSLNEKSSQSIQLYLDFLANITSMFIRLRQTIEQHQIEPFTILKSIHTRCQQYYEQKIIEPMEIFEPVIPDNNLKILSVQEQSVIRLQAHWRRRLVERILFRKWRAAQKMQACWRGYALRQRMRNVRCLFSQQQQTFDEVDLSQFDFDEAAFDARFQRPRTPTTRVRQVWQSQPKVFPKTTMITELPHPNSSRSSSAASSRAKPIVEPLSIQARTNLITDEWGFSPSSSTAALMLKRAEKMKWNSERKHKREHMDAYQRLQIARQSELPPGSLRLARRQQALVHATKSIAHTKSINYFKLLCMIFPSLLALSPPATSQSRGNRVFEWVHTQVARFDDSSVASSNSPRNERKRLPSLDGSTDSMNRIRSSEALQQQQQQQRWSSSTVSIRQPPPLLPPINGHLPRA</sequence>
<feature type="compositionally biased region" description="Polar residues" evidence="4">
    <location>
        <begin position="1369"/>
        <end position="1384"/>
    </location>
</feature>
<dbReference type="CDD" id="cd23767">
    <property type="entry name" value="IQCD"/>
    <property type="match status" value="1"/>
</dbReference>
<dbReference type="SUPFAM" id="SSF52058">
    <property type="entry name" value="L domain-like"/>
    <property type="match status" value="1"/>
</dbReference>
<evidence type="ECO:0000313" key="5">
    <source>
        <dbReference type="EMBL" id="CAF1252401.1"/>
    </source>
</evidence>
<dbReference type="EMBL" id="CAJNOV010006614">
    <property type="protein sequence ID" value="CAF1252401.1"/>
    <property type="molecule type" value="Genomic_DNA"/>
</dbReference>
<dbReference type="Pfam" id="PF13516">
    <property type="entry name" value="LRR_6"/>
    <property type="match status" value="1"/>
</dbReference>
<dbReference type="Pfam" id="PF12799">
    <property type="entry name" value="LRR_4"/>
    <property type="match status" value="1"/>
</dbReference>
<dbReference type="InterPro" id="IPR000048">
    <property type="entry name" value="IQ_motif_EF-hand-BS"/>
</dbReference>
<feature type="coiled-coil region" evidence="3">
    <location>
        <begin position="296"/>
        <end position="336"/>
    </location>
</feature>
<feature type="region of interest" description="Disordered" evidence="4">
    <location>
        <begin position="163"/>
        <end position="183"/>
    </location>
</feature>
<feature type="compositionally biased region" description="Low complexity" evidence="4">
    <location>
        <begin position="494"/>
        <end position="511"/>
    </location>
</feature>
<keyword evidence="2" id="KW-0677">Repeat</keyword>
<organism evidence="5 6">
    <name type="scientific">Rotaria magnacalcarata</name>
    <dbReference type="NCBI Taxonomy" id="392030"/>
    <lineage>
        <taxon>Eukaryota</taxon>
        <taxon>Metazoa</taxon>
        <taxon>Spiralia</taxon>
        <taxon>Gnathifera</taxon>
        <taxon>Rotifera</taxon>
        <taxon>Eurotatoria</taxon>
        <taxon>Bdelloidea</taxon>
        <taxon>Philodinida</taxon>
        <taxon>Philodinidae</taxon>
        <taxon>Rotaria</taxon>
    </lineage>
</organism>
<feature type="region of interest" description="Disordered" evidence="4">
    <location>
        <begin position="440"/>
        <end position="514"/>
    </location>
</feature>
<dbReference type="PROSITE" id="PS51450">
    <property type="entry name" value="LRR"/>
    <property type="match status" value="3"/>
</dbReference>
<dbReference type="PROSITE" id="PS50096">
    <property type="entry name" value="IQ"/>
    <property type="match status" value="1"/>
</dbReference>
<evidence type="ECO:0000256" key="4">
    <source>
        <dbReference type="SAM" id="MobiDB-lite"/>
    </source>
</evidence>
<evidence type="ECO:0000256" key="2">
    <source>
        <dbReference type="ARBA" id="ARBA00022737"/>
    </source>
</evidence>
<dbReference type="InterPro" id="IPR032675">
    <property type="entry name" value="LRR_dom_sf"/>
</dbReference>
<dbReference type="PANTHER" id="PTHR15454:SF56">
    <property type="entry name" value="PROTEIN PHOSPHATASE 1 REGULATORY SUBUNIT 7-RELATED"/>
    <property type="match status" value="1"/>
</dbReference>
<feature type="region of interest" description="Disordered" evidence="4">
    <location>
        <begin position="1349"/>
        <end position="1417"/>
    </location>
</feature>
<feature type="coiled-coil region" evidence="3">
    <location>
        <begin position="192"/>
        <end position="241"/>
    </location>
</feature>
<dbReference type="InterPro" id="IPR001611">
    <property type="entry name" value="Leu-rich_rpt"/>
</dbReference>
<dbReference type="PANTHER" id="PTHR15454">
    <property type="entry name" value="NISCHARIN RELATED"/>
    <property type="match status" value="1"/>
</dbReference>
<dbReference type="SMART" id="SM00364">
    <property type="entry name" value="LRR_BAC"/>
    <property type="match status" value="4"/>
</dbReference>
<dbReference type="SMART" id="SM00015">
    <property type="entry name" value="IQ"/>
    <property type="match status" value="3"/>
</dbReference>
<keyword evidence="1" id="KW-0433">Leucine-rich repeat</keyword>
<dbReference type="Proteomes" id="UP000663855">
    <property type="component" value="Unassembled WGS sequence"/>
</dbReference>
<name>A0A815A509_9BILA</name>
<comment type="caution">
    <text evidence="5">The sequence shown here is derived from an EMBL/GenBank/DDBJ whole genome shotgun (WGS) entry which is preliminary data.</text>
</comment>
<evidence type="ECO:0000256" key="3">
    <source>
        <dbReference type="SAM" id="Coils"/>
    </source>
</evidence>
<proteinExistence type="predicted"/>
<dbReference type="SMART" id="SM00365">
    <property type="entry name" value="LRR_SD22"/>
    <property type="match status" value="5"/>
</dbReference>
<dbReference type="Gene3D" id="3.80.10.10">
    <property type="entry name" value="Ribonuclease Inhibitor"/>
    <property type="match status" value="2"/>
</dbReference>
<accession>A0A815A509</accession>
<dbReference type="GO" id="GO:0005737">
    <property type="term" value="C:cytoplasm"/>
    <property type="evidence" value="ECO:0007669"/>
    <property type="project" value="TreeGrafter"/>
</dbReference>
<reference evidence="5" key="1">
    <citation type="submission" date="2021-02" db="EMBL/GenBank/DDBJ databases">
        <authorList>
            <person name="Nowell W R."/>
        </authorList>
    </citation>
    <scope>NUCLEOTIDE SEQUENCE</scope>
</reference>
<evidence type="ECO:0000313" key="6">
    <source>
        <dbReference type="Proteomes" id="UP000663855"/>
    </source>
</evidence>
<gene>
    <name evidence="5" type="ORF">CJN711_LOCUS14553</name>
</gene>
<feature type="compositionally biased region" description="Basic and acidic residues" evidence="4">
    <location>
        <begin position="369"/>
        <end position="381"/>
    </location>
</feature>
<protein>
    <recommendedName>
        <fullName evidence="7">Leucine-rich repeat and IQ domain-containing protein 1</fullName>
    </recommendedName>
</protein>
<evidence type="ECO:0000256" key="1">
    <source>
        <dbReference type="ARBA" id="ARBA00022614"/>
    </source>
</evidence>
<feature type="region of interest" description="Disordered" evidence="4">
    <location>
        <begin position="351"/>
        <end position="399"/>
    </location>
</feature>
<dbReference type="InterPro" id="IPR025875">
    <property type="entry name" value="Leu-rich_rpt_4"/>
</dbReference>